<comment type="caution">
    <text evidence="1">The sequence shown here is derived from an EMBL/GenBank/DDBJ whole genome shotgun (WGS) entry which is preliminary data.</text>
</comment>
<organism evidence="1 2">
    <name type="scientific">Inconstantimicrobium porci</name>
    <dbReference type="NCBI Taxonomy" id="2652291"/>
    <lineage>
        <taxon>Bacteria</taxon>
        <taxon>Bacillati</taxon>
        <taxon>Bacillota</taxon>
        <taxon>Clostridia</taxon>
        <taxon>Eubacteriales</taxon>
        <taxon>Clostridiaceae</taxon>
        <taxon>Inconstantimicrobium</taxon>
    </lineage>
</organism>
<reference evidence="1 2" key="1">
    <citation type="submission" date="2019-08" db="EMBL/GenBank/DDBJ databases">
        <title>In-depth cultivation of the pig gut microbiome towards novel bacterial diversity and tailored functional studies.</title>
        <authorList>
            <person name="Wylensek D."/>
            <person name="Hitch T.C.A."/>
            <person name="Clavel T."/>
        </authorList>
    </citation>
    <scope>NUCLEOTIDE SEQUENCE [LARGE SCALE GENOMIC DNA]</scope>
    <source>
        <strain evidence="1 2">WCA-383-APC-5B</strain>
    </source>
</reference>
<evidence type="ECO:0000313" key="1">
    <source>
        <dbReference type="EMBL" id="MSR92101.1"/>
    </source>
</evidence>
<sequence length="64" mass="7431">MVLETYVDICSEDIIKVFDSKPSIDDSMVTAKFILHGEMSLINDDKYATDNIQYVQNMIWKILK</sequence>
<gene>
    <name evidence="1" type="ORF">FYJ33_12040</name>
</gene>
<evidence type="ECO:0000313" key="2">
    <source>
        <dbReference type="Proteomes" id="UP000460287"/>
    </source>
</evidence>
<proteinExistence type="predicted"/>
<name>A0A7X2T1V5_9CLOT</name>
<accession>A0A7X2T1V5</accession>
<dbReference type="EMBL" id="VULX01000022">
    <property type="protein sequence ID" value="MSR92101.1"/>
    <property type="molecule type" value="Genomic_DNA"/>
</dbReference>
<protein>
    <submittedName>
        <fullName evidence="1">Uncharacterized protein</fullName>
    </submittedName>
</protein>
<dbReference type="AlphaFoldDB" id="A0A7X2T1V5"/>
<dbReference type="Proteomes" id="UP000460287">
    <property type="component" value="Unassembled WGS sequence"/>
</dbReference>
<dbReference type="RefSeq" id="WP_154532001.1">
    <property type="nucleotide sequence ID" value="NZ_VULX01000022.1"/>
</dbReference>
<keyword evidence="2" id="KW-1185">Reference proteome</keyword>